<dbReference type="Pfam" id="PF08241">
    <property type="entry name" value="Methyltransf_11"/>
    <property type="match status" value="1"/>
</dbReference>
<dbReference type="Gene3D" id="3.40.50.150">
    <property type="entry name" value="Vaccinia Virus protein VP39"/>
    <property type="match status" value="1"/>
</dbReference>
<dbReference type="OrthoDB" id="9342567at2"/>
<keyword evidence="4" id="KW-1185">Reference proteome</keyword>
<feature type="chain" id="PRO_5021458928" evidence="1">
    <location>
        <begin position="25"/>
        <end position="243"/>
    </location>
</feature>
<evidence type="ECO:0000256" key="1">
    <source>
        <dbReference type="SAM" id="SignalP"/>
    </source>
</evidence>
<evidence type="ECO:0000313" key="3">
    <source>
        <dbReference type="EMBL" id="TFW20102.1"/>
    </source>
</evidence>
<name>A0A4Y9SHT8_9BURK</name>
<accession>A0A4Y9SHT8</accession>
<dbReference type="InterPro" id="IPR013216">
    <property type="entry name" value="Methyltransf_11"/>
</dbReference>
<dbReference type="RefSeq" id="WP_135202428.1">
    <property type="nucleotide sequence ID" value="NZ_SPVG01000156.1"/>
</dbReference>
<dbReference type="EMBL" id="SPVG01000156">
    <property type="protein sequence ID" value="TFW20102.1"/>
    <property type="molecule type" value="Genomic_DNA"/>
</dbReference>
<dbReference type="AlphaFoldDB" id="A0A4Y9SHT8"/>
<keyword evidence="1" id="KW-0732">Signal</keyword>
<proteinExistence type="predicted"/>
<dbReference type="GO" id="GO:0032259">
    <property type="term" value="P:methylation"/>
    <property type="evidence" value="ECO:0007669"/>
    <property type="project" value="UniProtKB-KW"/>
</dbReference>
<dbReference type="CDD" id="cd02440">
    <property type="entry name" value="AdoMet_MTases"/>
    <property type="match status" value="1"/>
</dbReference>
<keyword evidence="3" id="KW-0808">Transferase</keyword>
<reference evidence="3 4" key="1">
    <citation type="submission" date="2019-03" db="EMBL/GenBank/DDBJ databases">
        <title>Draft Genome Sequence of Duganella callidus sp. nov., a Novel Duganella Species Isolated from Cultivated Soil.</title>
        <authorList>
            <person name="Raths R."/>
            <person name="Peta V."/>
            <person name="Bucking H."/>
        </authorList>
    </citation>
    <scope>NUCLEOTIDE SEQUENCE [LARGE SCALE GENOMIC DNA]</scope>
    <source>
        <strain evidence="3 4">DN04</strain>
    </source>
</reference>
<protein>
    <submittedName>
        <fullName evidence="3">Methyltransferase domain-containing protein</fullName>
    </submittedName>
</protein>
<dbReference type="InterPro" id="IPR029063">
    <property type="entry name" value="SAM-dependent_MTases_sf"/>
</dbReference>
<comment type="caution">
    <text evidence="3">The sequence shown here is derived from an EMBL/GenBank/DDBJ whole genome shotgun (WGS) entry which is preliminary data.</text>
</comment>
<keyword evidence="3" id="KW-0489">Methyltransferase</keyword>
<dbReference type="SUPFAM" id="SSF53335">
    <property type="entry name" value="S-adenosyl-L-methionine-dependent methyltransferases"/>
    <property type="match status" value="1"/>
</dbReference>
<sequence length="243" mass="25881">MKQQFAQIMLALAGVTAFGAAAYAADNAAQYQAAIANPARTDADRKDDAKRKPAEFLAFAQVRPGMKVLDVATGGGATAELLALAVSPGGEVWAQSAKPSENLDKRLAAHPQANLHPVVAPFENPAPAGAGPFDLITLIMNYHDLVNAGVDRAAMNKSLYNALKPGGHFVVIDNAAKDGSGLSDTKTLHRIDQATLVAEVTKAGFVVDTTSDYLHVKDDPRELPFFKMDGRPDDKFVVRFVKK</sequence>
<evidence type="ECO:0000259" key="2">
    <source>
        <dbReference type="Pfam" id="PF08241"/>
    </source>
</evidence>
<feature type="signal peptide" evidence="1">
    <location>
        <begin position="1"/>
        <end position="24"/>
    </location>
</feature>
<dbReference type="GO" id="GO:0008757">
    <property type="term" value="F:S-adenosylmethionine-dependent methyltransferase activity"/>
    <property type="evidence" value="ECO:0007669"/>
    <property type="project" value="InterPro"/>
</dbReference>
<dbReference type="Proteomes" id="UP000297729">
    <property type="component" value="Unassembled WGS sequence"/>
</dbReference>
<evidence type="ECO:0000313" key="4">
    <source>
        <dbReference type="Proteomes" id="UP000297729"/>
    </source>
</evidence>
<feature type="domain" description="Methyltransferase type 11" evidence="2">
    <location>
        <begin position="69"/>
        <end position="171"/>
    </location>
</feature>
<gene>
    <name evidence="3" type="ORF">E4L98_15340</name>
</gene>
<organism evidence="3 4">
    <name type="scientific">Duganella callida</name>
    <dbReference type="NCBI Taxonomy" id="2561932"/>
    <lineage>
        <taxon>Bacteria</taxon>
        <taxon>Pseudomonadati</taxon>
        <taxon>Pseudomonadota</taxon>
        <taxon>Betaproteobacteria</taxon>
        <taxon>Burkholderiales</taxon>
        <taxon>Oxalobacteraceae</taxon>
        <taxon>Telluria group</taxon>
        <taxon>Duganella</taxon>
    </lineage>
</organism>